<dbReference type="InterPro" id="IPR022603">
    <property type="entry name" value="DUF3152"/>
</dbReference>
<reference evidence="3 4" key="1">
    <citation type="journal article" date="2019" name="Int. J. Syst. Evol. Microbiol.">
        <title>The Global Catalogue of Microorganisms (GCM) 10K type strain sequencing project: providing services to taxonomists for standard genome sequencing and annotation.</title>
        <authorList>
            <consortium name="The Broad Institute Genomics Platform"/>
            <consortium name="The Broad Institute Genome Sequencing Center for Infectious Disease"/>
            <person name="Wu L."/>
            <person name="Ma J."/>
        </authorList>
    </citation>
    <scope>NUCLEOTIDE SEQUENCE [LARGE SCALE GENOMIC DNA]</scope>
    <source>
        <strain evidence="3 4">JCM 13008</strain>
    </source>
</reference>
<feature type="compositionally biased region" description="Basic residues" evidence="1">
    <location>
        <begin position="7"/>
        <end position="21"/>
    </location>
</feature>
<feature type="domain" description="DUF3152" evidence="2">
    <location>
        <begin position="119"/>
        <end position="267"/>
    </location>
</feature>
<feature type="compositionally biased region" description="Low complexity" evidence="1">
    <location>
        <begin position="56"/>
        <end position="71"/>
    </location>
</feature>
<comment type="caution">
    <text evidence="3">The sequence shown here is derived from an EMBL/GenBank/DDBJ whole genome shotgun (WGS) entry which is preliminary data.</text>
</comment>
<keyword evidence="4" id="KW-1185">Reference proteome</keyword>
<feature type="region of interest" description="Disordered" evidence="1">
    <location>
        <begin position="44"/>
        <end position="86"/>
    </location>
</feature>
<evidence type="ECO:0000256" key="1">
    <source>
        <dbReference type="SAM" id="MobiDB-lite"/>
    </source>
</evidence>
<gene>
    <name evidence="3" type="ORF">GCM10009668_13670</name>
</gene>
<dbReference type="SUPFAM" id="SSF55486">
    <property type="entry name" value="Metalloproteases ('zincins'), catalytic domain"/>
    <property type="match status" value="1"/>
</dbReference>
<dbReference type="EMBL" id="BAAALG010000005">
    <property type="protein sequence ID" value="GAA1097730.1"/>
    <property type="molecule type" value="Genomic_DNA"/>
</dbReference>
<evidence type="ECO:0000313" key="4">
    <source>
        <dbReference type="Proteomes" id="UP001501581"/>
    </source>
</evidence>
<accession>A0ABN1TQA5</accession>
<dbReference type="InterPro" id="IPR024079">
    <property type="entry name" value="MetalloPept_cat_dom_sf"/>
</dbReference>
<dbReference type="RefSeq" id="WP_343992680.1">
    <property type="nucleotide sequence ID" value="NZ_BAAALG010000005.1"/>
</dbReference>
<proteinExistence type="predicted"/>
<evidence type="ECO:0000313" key="3">
    <source>
        <dbReference type="EMBL" id="GAA1097730.1"/>
    </source>
</evidence>
<evidence type="ECO:0000259" key="2">
    <source>
        <dbReference type="Pfam" id="PF11350"/>
    </source>
</evidence>
<feature type="region of interest" description="Disordered" evidence="1">
    <location>
        <begin position="1"/>
        <end position="24"/>
    </location>
</feature>
<organism evidence="3 4">
    <name type="scientific">Nocardioides dubius</name>
    <dbReference type="NCBI Taxonomy" id="317019"/>
    <lineage>
        <taxon>Bacteria</taxon>
        <taxon>Bacillati</taxon>
        <taxon>Actinomycetota</taxon>
        <taxon>Actinomycetes</taxon>
        <taxon>Propionibacteriales</taxon>
        <taxon>Nocardioidaceae</taxon>
        <taxon>Nocardioides</taxon>
    </lineage>
</organism>
<dbReference type="Proteomes" id="UP001501581">
    <property type="component" value="Unassembled WGS sequence"/>
</dbReference>
<dbReference type="Pfam" id="PF11350">
    <property type="entry name" value="DUF3152"/>
    <property type="match status" value="1"/>
</dbReference>
<sequence>MTPPPSRHGRRADRARHRAPRRPLPLRWLGAGLAIAAVATAGFAQRDGGTDDAEPTVTSGKSTTRGSTSAGEEPGNPEPAQAPTSPYSIAPRVRLVPIEVPALGTGSFAVAKRILDDATGSVSGAETMTVRIEVEGGLRHQPDAVAKRVMRTLRDPRGWSGAKGVRFVQVADEPDLRIVLATPRTTDALCAPLLTLGKVSCRNGDVVVLNAWRWEVGTDDYAGELERYRTYLINHEVGHALGESHVDCPGAGQPAPVMQQQTYGLQSCRINVWPDPAR</sequence>
<dbReference type="Gene3D" id="3.40.390.10">
    <property type="entry name" value="Collagenase (Catalytic Domain)"/>
    <property type="match status" value="1"/>
</dbReference>
<protein>
    <submittedName>
        <fullName evidence="3">DUF3152 domain-containing protein</fullName>
    </submittedName>
</protein>
<name>A0ABN1TQA5_9ACTN</name>